<evidence type="ECO:0000259" key="8">
    <source>
        <dbReference type="PROSITE" id="PS50011"/>
    </source>
</evidence>
<dbReference type="Pfam" id="PF00069">
    <property type="entry name" value="Pkinase"/>
    <property type="match status" value="1"/>
</dbReference>
<keyword evidence="2 5" id="KW-0547">Nucleotide-binding</keyword>
<dbReference type="Gene3D" id="1.10.510.10">
    <property type="entry name" value="Transferase(Phosphotransferase) domain 1"/>
    <property type="match status" value="1"/>
</dbReference>
<dbReference type="PANTHER" id="PTHR43289">
    <property type="entry name" value="MITOGEN-ACTIVATED PROTEIN KINASE KINASE KINASE 20-RELATED"/>
    <property type="match status" value="1"/>
</dbReference>
<feature type="transmembrane region" description="Helical" evidence="7">
    <location>
        <begin position="21"/>
        <end position="39"/>
    </location>
</feature>
<sequence>MGSQLLADYLREDGATREAEVARFICAAAACFVLATLLLGPAIGWPRALAVAGMAAAYGVYYGLLSRVLQRGWFHPAICWFNVSLEISVGVFEFLLDLHFENAEQALTNPTSLLWGAFIILASMRSNRRLAIFAGALAATASLLLYWLLAWPRLQAPVPLMLSPPLITLRALYLLLTGCVAALVASHLLRKAEEALRAVRARELLGKYFLHERLGVGGMAEVFRATYSPEGGFEKRVALKRILPSHAGDPHFVTLFRREAELGSLLHHPNIVQVLDVGRFGDTCFMAMEFIEGVSLRELLRARGPLPVAAVTYLGAELAAGLDYVHHRTASDGSPLNLVHRDINPPNILLSRIGEVKLGDFGIARAAHHVSLTLAGRVVGKPGYMAPEQARAEPFDARADLFALGLTLYEALTGRRVIPCEAHQDPRWGFTPKAFPPPSAFRPEVPPLLDAIVLELLQWEPHERTPDALRLREQLCSLTDEAAPHPRGQVLLARAVHEVLASRAAEPLVTQPPRESGPQGVRLRPSGQVLPVRSLAQTRLDFRPSRPVPAVVERTRG</sequence>
<accession>A0AAC8TEX2</accession>
<dbReference type="GO" id="GO:0005524">
    <property type="term" value="F:ATP binding"/>
    <property type="evidence" value="ECO:0007669"/>
    <property type="project" value="UniProtKB-UniRule"/>
</dbReference>
<proteinExistence type="predicted"/>
<gene>
    <name evidence="9" type="ORF">AA314_05033</name>
    <name evidence="10" type="ORF">ATI61_115128</name>
</gene>
<dbReference type="PROSITE" id="PS50011">
    <property type="entry name" value="PROTEIN_KINASE_DOM"/>
    <property type="match status" value="1"/>
</dbReference>
<dbReference type="Gene3D" id="3.30.200.20">
    <property type="entry name" value="Phosphorylase Kinase, domain 1"/>
    <property type="match status" value="1"/>
</dbReference>
<evidence type="ECO:0000313" key="12">
    <source>
        <dbReference type="Proteomes" id="UP000256345"/>
    </source>
</evidence>
<organism evidence="9 11">
    <name type="scientific">Archangium gephyra</name>
    <dbReference type="NCBI Taxonomy" id="48"/>
    <lineage>
        <taxon>Bacteria</taxon>
        <taxon>Pseudomonadati</taxon>
        <taxon>Myxococcota</taxon>
        <taxon>Myxococcia</taxon>
        <taxon>Myxococcales</taxon>
        <taxon>Cystobacterineae</taxon>
        <taxon>Archangiaceae</taxon>
        <taxon>Archangium</taxon>
    </lineage>
</organism>
<feature type="transmembrane region" description="Helical" evidence="7">
    <location>
        <begin position="171"/>
        <end position="189"/>
    </location>
</feature>
<keyword evidence="7" id="KW-1133">Transmembrane helix</keyword>
<dbReference type="InterPro" id="IPR011009">
    <property type="entry name" value="Kinase-like_dom_sf"/>
</dbReference>
<protein>
    <submittedName>
        <fullName evidence="9">Serine/threonine protein kinase PrkC, regulator of stationary phase</fullName>
    </submittedName>
    <submittedName>
        <fullName evidence="10">Serine/threonine-protein kinase</fullName>
    </submittedName>
</protein>
<evidence type="ECO:0000256" key="5">
    <source>
        <dbReference type="PROSITE-ProRule" id="PRU10141"/>
    </source>
</evidence>
<keyword evidence="4 5" id="KW-0067">ATP-binding</keyword>
<feature type="transmembrane region" description="Helical" evidence="7">
    <location>
        <begin position="77"/>
        <end position="100"/>
    </location>
</feature>
<feature type="region of interest" description="Disordered" evidence="6">
    <location>
        <begin position="506"/>
        <end position="525"/>
    </location>
</feature>
<dbReference type="PROSITE" id="PS00107">
    <property type="entry name" value="PROTEIN_KINASE_ATP"/>
    <property type="match status" value="1"/>
</dbReference>
<keyword evidence="3 9" id="KW-0418">Kinase</keyword>
<dbReference type="SUPFAM" id="SSF56112">
    <property type="entry name" value="Protein kinase-like (PK-like)"/>
    <property type="match status" value="1"/>
</dbReference>
<keyword evidence="12" id="KW-1185">Reference proteome</keyword>
<feature type="transmembrane region" description="Helical" evidence="7">
    <location>
        <begin position="106"/>
        <end position="123"/>
    </location>
</feature>
<keyword evidence="1" id="KW-0808">Transferase</keyword>
<feature type="binding site" evidence="5">
    <location>
        <position position="240"/>
    </location>
    <ligand>
        <name>ATP</name>
        <dbReference type="ChEBI" id="CHEBI:30616"/>
    </ligand>
</feature>
<feature type="domain" description="Protein kinase" evidence="8">
    <location>
        <begin position="208"/>
        <end position="488"/>
    </location>
</feature>
<name>A0AAC8TEX2_9BACT</name>
<evidence type="ECO:0000256" key="3">
    <source>
        <dbReference type="ARBA" id="ARBA00022777"/>
    </source>
</evidence>
<evidence type="ECO:0000313" key="10">
    <source>
        <dbReference type="EMBL" id="REG24086.1"/>
    </source>
</evidence>
<evidence type="ECO:0000256" key="2">
    <source>
        <dbReference type="ARBA" id="ARBA00022741"/>
    </source>
</evidence>
<dbReference type="AlphaFoldDB" id="A0AAC8TEX2"/>
<dbReference type="InterPro" id="IPR017441">
    <property type="entry name" value="Protein_kinase_ATP_BS"/>
</dbReference>
<dbReference type="Proteomes" id="UP000256345">
    <property type="component" value="Unassembled WGS sequence"/>
</dbReference>
<evidence type="ECO:0000256" key="4">
    <source>
        <dbReference type="ARBA" id="ARBA00022840"/>
    </source>
</evidence>
<feature type="transmembrane region" description="Helical" evidence="7">
    <location>
        <begin position="130"/>
        <end position="151"/>
    </location>
</feature>
<dbReference type="CDD" id="cd14014">
    <property type="entry name" value="STKc_PknB_like"/>
    <property type="match status" value="1"/>
</dbReference>
<dbReference type="Proteomes" id="UP000035579">
    <property type="component" value="Chromosome"/>
</dbReference>
<keyword evidence="7" id="KW-0812">Transmembrane</keyword>
<reference evidence="9 11" key="1">
    <citation type="submission" date="2015-05" db="EMBL/GenBank/DDBJ databases">
        <title>Genome assembly of Archangium gephyra DSM 2261.</title>
        <authorList>
            <person name="Sharma G."/>
            <person name="Subramanian S."/>
        </authorList>
    </citation>
    <scope>NUCLEOTIDE SEQUENCE [LARGE SCALE GENOMIC DNA]</scope>
    <source>
        <strain evidence="9 11">DSM 2261</strain>
    </source>
</reference>
<dbReference type="GO" id="GO:0004674">
    <property type="term" value="F:protein serine/threonine kinase activity"/>
    <property type="evidence" value="ECO:0007669"/>
    <property type="project" value="UniProtKB-KW"/>
</dbReference>
<dbReference type="EMBL" id="QUMU01000015">
    <property type="protein sequence ID" value="REG24086.1"/>
    <property type="molecule type" value="Genomic_DNA"/>
</dbReference>
<keyword evidence="7" id="KW-0472">Membrane</keyword>
<evidence type="ECO:0000256" key="7">
    <source>
        <dbReference type="SAM" id="Phobius"/>
    </source>
</evidence>
<dbReference type="KEGG" id="age:AA314_05033"/>
<evidence type="ECO:0000313" key="11">
    <source>
        <dbReference type="Proteomes" id="UP000035579"/>
    </source>
</evidence>
<evidence type="ECO:0000256" key="1">
    <source>
        <dbReference type="ARBA" id="ARBA00022679"/>
    </source>
</evidence>
<evidence type="ECO:0000313" key="9">
    <source>
        <dbReference type="EMBL" id="AKJ03407.1"/>
    </source>
</evidence>
<keyword evidence="9" id="KW-0723">Serine/threonine-protein kinase</keyword>
<reference evidence="10 12" key="2">
    <citation type="submission" date="2018-08" db="EMBL/GenBank/DDBJ databases">
        <title>Genomic Encyclopedia of Archaeal and Bacterial Type Strains, Phase II (KMG-II): from individual species to whole genera.</title>
        <authorList>
            <person name="Goeker M."/>
        </authorList>
    </citation>
    <scope>NUCLEOTIDE SEQUENCE [LARGE SCALE GENOMIC DNA]</scope>
    <source>
        <strain evidence="10 12">DSM 2261</strain>
    </source>
</reference>
<dbReference type="InterPro" id="IPR000719">
    <property type="entry name" value="Prot_kinase_dom"/>
</dbReference>
<dbReference type="EMBL" id="CP011509">
    <property type="protein sequence ID" value="AKJ03407.1"/>
    <property type="molecule type" value="Genomic_DNA"/>
</dbReference>
<dbReference type="PANTHER" id="PTHR43289:SF34">
    <property type="entry name" value="SERINE_THREONINE-PROTEIN KINASE YBDM-RELATED"/>
    <property type="match status" value="1"/>
</dbReference>
<evidence type="ECO:0000256" key="6">
    <source>
        <dbReference type="SAM" id="MobiDB-lite"/>
    </source>
</evidence>
<feature type="transmembrane region" description="Helical" evidence="7">
    <location>
        <begin position="45"/>
        <end position="65"/>
    </location>
</feature>